<evidence type="ECO:0000256" key="3">
    <source>
        <dbReference type="ARBA" id="ARBA00022777"/>
    </source>
</evidence>
<dbReference type="Gene3D" id="1.25.40.340">
    <property type="match status" value="1"/>
</dbReference>
<dbReference type="SMART" id="SM01120">
    <property type="entry name" value="Dak2"/>
    <property type="match status" value="1"/>
</dbReference>
<evidence type="ECO:0000256" key="1">
    <source>
        <dbReference type="ARBA" id="ARBA00022679"/>
    </source>
</evidence>
<keyword evidence="3 8" id="KW-0418">Kinase</keyword>
<feature type="domain" description="DhaK" evidence="7">
    <location>
        <begin position="7"/>
        <end position="327"/>
    </location>
</feature>
<protein>
    <submittedName>
        <fullName evidence="8">Dihydroxyacetone kinase family protein</fullName>
    </submittedName>
</protein>
<keyword evidence="1" id="KW-0808">Transferase</keyword>
<dbReference type="SUPFAM" id="SSF82549">
    <property type="entry name" value="DAK1/DegV-like"/>
    <property type="match status" value="1"/>
</dbReference>
<feature type="compositionally biased region" description="Low complexity" evidence="5">
    <location>
        <begin position="572"/>
        <end position="588"/>
    </location>
</feature>
<organism evidence="8 9">
    <name type="scientific">Streptomyces lycii</name>
    <dbReference type="NCBI Taxonomy" id="2654337"/>
    <lineage>
        <taxon>Bacteria</taxon>
        <taxon>Bacillati</taxon>
        <taxon>Actinomycetota</taxon>
        <taxon>Actinomycetes</taxon>
        <taxon>Kitasatosporales</taxon>
        <taxon>Streptomycetaceae</taxon>
        <taxon>Streptomyces</taxon>
    </lineage>
</organism>
<evidence type="ECO:0000313" key="9">
    <source>
        <dbReference type="Proteomes" id="UP000621266"/>
    </source>
</evidence>
<dbReference type="Gene3D" id="3.40.50.10440">
    <property type="entry name" value="Dihydroxyacetone kinase, domain 1"/>
    <property type="match status" value="1"/>
</dbReference>
<dbReference type="InterPro" id="IPR050861">
    <property type="entry name" value="Dihydroxyacetone_Kinase"/>
</dbReference>
<evidence type="ECO:0000259" key="6">
    <source>
        <dbReference type="PROSITE" id="PS51480"/>
    </source>
</evidence>
<dbReference type="SUPFAM" id="SSF101473">
    <property type="entry name" value="DhaL-like"/>
    <property type="match status" value="1"/>
</dbReference>
<keyword evidence="2" id="KW-0547">Nucleotide-binding</keyword>
<dbReference type="InterPro" id="IPR004006">
    <property type="entry name" value="DhaK_dom"/>
</dbReference>
<dbReference type="RefSeq" id="WP_156205310.1">
    <property type="nucleotide sequence ID" value="NZ_WHPN01000135.1"/>
</dbReference>
<dbReference type="Gene3D" id="3.30.1180.20">
    <property type="entry name" value="Dihydroxyacetone kinase, domain 2"/>
    <property type="match status" value="1"/>
</dbReference>
<comment type="caution">
    <text evidence="8">The sequence shown here is derived from an EMBL/GenBank/DDBJ whole genome shotgun (WGS) entry which is preliminary data.</text>
</comment>
<reference evidence="8 9" key="1">
    <citation type="submission" date="2019-10" db="EMBL/GenBank/DDBJ databases">
        <title>Streptomyces tenebrisbrunneis sp.nov., an endogenous actinomycete isolated from of Lycium ruthenicum.</title>
        <authorList>
            <person name="Ma L."/>
        </authorList>
    </citation>
    <scope>NUCLEOTIDE SEQUENCE [LARGE SCALE GENOMIC DNA]</scope>
    <source>
        <strain evidence="8 9">TRM 66187</strain>
    </source>
</reference>
<dbReference type="InterPro" id="IPR036117">
    <property type="entry name" value="DhaL_dom_sf"/>
</dbReference>
<dbReference type="Pfam" id="PF02734">
    <property type="entry name" value="Dak2"/>
    <property type="match status" value="1"/>
</dbReference>
<dbReference type="PROSITE" id="PS51480">
    <property type="entry name" value="DHAL"/>
    <property type="match status" value="1"/>
</dbReference>
<dbReference type="PANTHER" id="PTHR28629:SF4">
    <property type="entry name" value="TRIOKINASE_FMN CYCLASE"/>
    <property type="match status" value="1"/>
</dbReference>
<keyword evidence="4" id="KW-0067">ATP-binding</keyword>
<dbReference type="NCBIfam" id="NF011049">
    <property type="entry name" value="PRK14479.1"/>
    <property type="match status" value="1"/>
</dbReference>
<evidence type="ECO:0000256" key="2">
    <source>
        <dbReference type="ARBA" id="ARBA00022741"/>
    </source>
</evidence>
<dbReference type="Pfam" id="PF02733">
    <property type="entry name" value="Dak1"/>
    <property type="match status" value="1"/>
</dbReference>
<evidence type="ECO:0000259" key="7">
    <source>
        <dbReference type="PROSITE" id="PS51481"/>
    </source>
</evidence>
<feature type="region of interest" description="Disordered" evidence="5">
    <location>
        <begin position="330"/>
        <end position="353"/>
    </location>
</feature>
<keyword evidence="9" id="KW-1185">Reference proteome</keyword>
<feature type="domain" description="DhaL" evidence="6">
    <location>
        <begin position="363"/>
        <end position="565"/>
    </location>
</feature>
<feature type="region of interest" description="Disordered" evidence="5">
    <location>
        <begin position="570"/>
        <end position="597"/>
    </location>
</feature>
<name>A0ABQ7FM62_9ACTN</name>
<dbReference type="EMBL" id="WHPN01000135">
    <property type="protein sequence ID" value="KAF4410037.1"/>
    <property type="molecule type" value="Genomic_DNA"/>
</dbReference>
<dbReference type="Proteomes" id="UP000621266">
    <property type="component" value="Unassembled WGS sequence"/>
</dbReference>
<dbReference type="InterPro" id="IPR004007">
    <property type="entry name" value="DhaL_dom"/>
</dbReference>
<dbReference type="GO" id="GO:0016301">
    <property type="term" value="F:kinase activity"/>
    <property type="evidence" value="ECO:0007669"/>
    <property type="project" value="UniProtKB-KW"/>
</dbReference>
<dbReference type="PANTHER" id="PTHR28629">
    <property type="entry name" value="TRIOKINASE/FMN CYCLASE"/>
    <property type="match status" value="1"/>
</dbReference>
<gene>
    <name evidence="8" type="ORF">GCU69_05900</name>
</gene>
<evidence type="ECO:0000313" key="8">
    <source>
        <dbReference type="EMBL" id="KAF4410037.1"/>
    </source>
</evidence>
<sequence>MTRLFEDPDRFSEDQLRGFAAACPEHVTVVPGGVVRTRPQDPGRVAVVVGGGSGHYPAFSGLVGEGLAAGAVVGNIFTSPSARQAESVARAADTGAGVLFSFGNYAGDRMNFGMAQARLRDAGIDTRTVLVTDDVASAPAERRHERRGIAGDFTVFKVAGAAAEEGLDLDGVEAAARHANERTYSFGIAFGGCTMPGADTPLFTVPEGKMAIGLGIHGEPGVRDADMADAPAIARTLVAPLLAERPAGAGPRVAAILNGLGATKYEELFLLWGHVADALAEAGLTVVRPEVGELVTSLDMAACSLTLMWLDDDLERRWCAFADTPGFRRLPLPETPDRPHARPEAIPKAPVTRGDAESCAAAAGTLAALRALRAALHEAAAELGRVDAVAGDGDHGRGMTKGIDAAVRAAEEAHANRAGARSLLSAAADAWADEAGGTSGVLWGVALRALAQELGDTGRADGVRAAAGARAALDAVSSLGGAEPGDKTLVDALAPLVDTFTAGVARGVNPRAAFAEAAVAATEAAAATAALTPRLGRARPLAERSVGTPDAGALSLALCARTVAALLGDGSGDSANGGDDSADSANGTGSTGSTGSG</sequence>
<proteinExistence type="predicted"/>
<dbReference type="PROSITE" id="PS51481">
    <property type="entry name" value="DHAK"/>
    <property type="match status" value="1"/>
</dbReference>
<feature type="compositionally biased region" description="Basic and acidic residues" evidence="5">
    <location>
        <begin position="335"/>
        <end position="345"/>
    </location>
</feature>
<accession>A0ABQ7FM62</accession>
<evidence type="ECO:0000256" key="4">
    <source>
        <dbReference type="ARBA" id="ARBA00022840"/>
    </source>
</evidence>
<evidence type="ECO:0000256" key="5">
    <source>
        <dbReference type="SAM" id="MobiDB-lite"/>
    </source>
</evidence>